<protein>
    <recommendedName>
        <fullName evidence="4">Mechanosensitive ion channel family protein</fullName>
    </recommendedName>
</protein>
<sequence>MERLSAYSEQLQAMILLYLPRVVMAVVVLIVGWWVIRQVSHIASRAMSRLDVSLRGFLTSLVSVVSRCCSLSVWLA</sequence>
<dbReference type="KEGG" id="hnv:DDQ68_06990"/>
<evidence type="ECO:0000313" key="3">
    <source>
        <dbReference type="Proteomes" id="UP000245999"/>
    </source>
</evidence>
<dbReference type="InterPro" id="IPR008910">
    <property type="entry name" value="MSC_TM_helix"/>
</dbReference>
<feature type="transmembrane region" description="Helical" evidence="1">
    <location>
        <begin position="15"/>
        <end position="36"/>
    </location>
</feature>
<evidence type="ECO:0000313" key="2">
    <source>
        <dbReference type="EMBL" id="AWM32555.1"/>
    </source>
</evidence>
<dbReference type="AlphaFoldDB" id="A0A2Z3GNL1"/>
<keyword evidence="1" id="KW-0472">Membrane</keyword>
<accession>A0A2Z3GNL1</accession>
<dbReference type="Proteomes" id="UP000245999">
    <property type="component" value="Chromosome"/>
</dbReference>
<organism evidence="2 3">
    <name type="scientific">Hymenobacter nivis</name>
    <dbReference type="NCBI Taxonomy" id="1850093"/>
    <lineage>
        <taxon>Bacteria</taxon>
        <taxon>Pseudomonadati</taxon>
        <taxon>Bacteroidota</taxon>
        <taxon>Cytophagia</taxon>
        <taxon>Cytophagales</taxon>
        <taxon>Hymenobacteraceae</taxon>
        <taxon>Hymenobacter</taxon>
    </lineage>
</organism>
<dbReference type="Pfam" id="PF05552">
    <property type="entry name" value="MS_channel_1st_1"/>
    <property type="match status" value="1"/>
</dbReference>
<dbReference type="EMBL" id="CP029145">
    <property type="protein sequence ID" value="AWM32555.1"/>
    <property type="molecule type" value="Genomic_DNA"/>
</dbReference>
<keyword evidence="1" id="KW-0812">Transmembrane</keyword>
<reference evidence="3" key="1">
    <citation type="submission" date="2018-04" db="EMBL/GenBank/DDBJ databases">
        <title>Complete genome of Antarctic heterotrophic bacterium Hymenobacter nivis.</title>
        <authorList>
            <person name="Terashima M."/>
        </authorList>
    </citation>
    <scope>NUCLEOTIDE SEQUENCE [LARGE SCALE GENOMIC DNA]</scope>
    <source>
        <strain evidence="3">NBRC 111535</strain>
    </source>
</reference>
<name>A0A2Z3GNL1_9BACT</name>
<keyword evidence="3" id="KW-1185">Reference proteome</keyword>
<evidence type="ECO:0008006" key="4">
    <source>
        <dbReference type="Google" id="ProtNLM"/>
    </source>
</evidence>
<dbReference type="Gene3D" id="1.10.287.1260">
    <property type="match status" value="1"/>
</dbReference>
<dbReference type="RefSeq" id="WP_109655656.1">
    <property type="nucleotide sequence ID" value="NZ_CP029145.1"/>
</dbReference>
<proteinExistence type="predicted"/>
<gene>
    <name evidence="2" type="ORF">DDQ68_06990</name>
</gene>
<keyword evidence="1" id="KW-1133">Transmembrane helix</keyword>
<evidence type="ECO:0000256" key="1">
    <source>
        <dbReference type="SAM" id="Phobius"/>
    </source>
</evidence>